<dbReference type="Gene3D" id="1.25.40.10">
    <property type="entry name" value="Tetratricopeptide repeat domain"/>
    <property type="match status" value="1"/>
</dbReference>
<dbReference type="PROSITE" id="PS50005">
    <property type="entry name" value="TPR"/>
    <property type="match status" value="1"/>
</dbReference>
<evidence type="ECO:0000313" key="5">
    <source>
        <dbReference type="Proteomes" id="UP000663838"/>
    </source>
</evidence>
<feature type="repeat" description="TPR" evidence="3">
    <location>
        <begin position="30"/>
        <end position="63"/>
    </location>
</feature>
<dbReference type="EMBL" id="CAJOBS010005733">
    <property type="protein sequence ID" value="CAF4903998.1"/>
    <property type="molecule type" value="Genomic_DNA"/>
</dbReference>
<keyword evidence="1" id="KW-0677">Repeat</keyword>
<keyword evidence="2 3" id="KW-0802">TPR repeat</keyword>
<dbReference type="InterPro" id="IPR019734">
    <property type="entry name" value="TPR_rpt"/>
</dbReference>
<evidence type="ECO:0008006" key="6">
    <source>
        <dbReference type="Google" id="ProtNLM"/>
    </source>
</evidence>
<gene>
    <name evidence="4" type="ORF">TOA249_LOCUS30893</name>
</gene>
<evidence type="ECO:0000256" key="2">
    <source>
        <dbReference type="ARBA" id="ARBA00022803"/>
    </source>
</evidence>
<dbReference type="Pfam" id="PF13424">
    <property type="entry name" value="TPR_12"/>
    <property type="match status" value="1"/>
</dbReference>
<dbReference type="InterPro" id="IPR011990">
    <property type="entry name" value="TPR-like_helical_dom_sf"/>
</dbReference>
<dbReference type="SUPFAM" id="SSF48452">
    <property type="entry name" value="TPR-like"/>
    <property type="match status" value="1"/>
</dbReference>
<reference evidence="4" key="1">
    <citation type="submission" date="2021-02" db="EMBL/GenBank/DDBJ databases">
        <authorList>
            <person name="Nowell W R."/>
        </authorList>
    </citation>
    <scope>NUCLEOTIDE SEQUENCE</scope>
</reference>
<accession>A0A821VCZ1</accession>
<protein>
    <recommendedName>
        <fullName evidence="6">Tetratricopeptide repeat protein</fullName>
    </recommendedName>
</protein>
<dbReference type="SMART" id="SM00028">
    <property type="entry name" value="TPR"/>
    <property type="match status" value="1"/>
</dbReference>
<organism evidence="4 5">
    <name type="scientific">Rotaria socialis</name>
    <dbReference type="NCBI Taxonomy" id="392032"/>
    <lineage>
        <taxon>Eukaryota</taxon>
        <taxon>Metazoa</taxon>
        <taxon>Spiralia</taxon>
        <taxon>Gnathifera</taxon>
        <taxon>Rotifera</taxon>
        <taxon>Eurotatoria</taxon>
        <taxon>Bdelloidea</taxon>
        <taxon>Philodinida</taxon>
        <taxon>Philodinidae</taxon>
        <taxon>Rotaria</taxon>
    </lineage>
</organism>
<dbReference type="Proteomes" id="UP000663838">
    <property type="component" value="Unassembled WGS sequence"/>
</dbReference>
<name>A0A821VCZ1_9BILA</name>
<comment type="caution">
    <text evidence="4">The sequence shown here is derived from an EMBL/GenBank/DDBJ whole genome shotgun (WGS) entry which is preliminary data.</text>
</comment>
<dbReference type="PANTHER" id="PTHR45641">
    <property type="entry name" value="TETRATRICOPEPTIDE REPEAT PROTEIN (AFU_ORTHOLOGUE AFUA_6G03870)"/>
    <property type="match status" value="1"/>
</dbReference>
<evidence type="ECO:0000256" key="1">
    <source>
        <dbReference type="ARBA" id="ARBA00022737"/>
    </source>
</evidence>
<evidence type="ECO:0000256" key="3">
    <source>
        <dbReference type="PROSITE-ProRule" id="PRU00339"/>
    </source>
</evidence>
<sequence>MGEHSKALEYYEKSLKIREKSRPATPPDLATLYNNVGQLYGKMEEYSKALPFLEEALGIFGKSLPSTHINIKIVMNAIDRVKEKL</sequence>
<dbReference type="AlphaFoldDB" id="A0A821VCZ1"/>
<proteinExistence type="predicted"/>
<evidence type="ECO:0000313" key="4">
    <source>
        <dbReference type="EMBL" id="CAF4903998.1"/>
    </source>
</evidence>